<name>A0A967AXC7_9FLAO</name>
<evidence type="ECO:0000259" key="3">
    <source>
        <dbReference type="PROSITE" id="PS51371"/>
    </source>
</evidence>
<dbReference type="PANTHER" id="PTHR43080:SF2">
    <property type="entry name" value="CBS DOMAIN-CONTAINING PROTEIN"/>
    <property type="match status" value="1"/>
</dbReference>
<feature type="domain" description="CBS" evidence="3">
    <location>
        <begin position="13"/>
        <end position="71"/>
    </location>
</feature>
<dbReference type="InterPro" id="IPR000644">
    <property type="entry name" value="CBS_dom"/>
</dbReference>
<evidence type="ECO:0000256" key="2">
    <source>
        <dbReference type="PROSITE-ProRule" id="PRU00703"/>
    </source>
</evidence>
<evidence type="ECO:0000313" key="4">
    <source>
        <dbReference type="EMBL" id="NHF60865.1"/>
    </source>
</evidence>
<dbReference type="InterPro" id="IPR046342">
    <property type="entry name" value="CBS_dom_sf"/>
</dbReference>
<dbReference type="EMBL" id="VIKU02000005">
    <property type="protein sequence ID" value="NHF60865.1"/>
    <property type="molecule type" value="Genomic_DNA"/>
</dbReference>
<dbReference type="InterPro" id="IPR051257">
    <property type="entry name" value="Diverse_CBS-Domain"/>
</dbReference>
<organism evidence="4 5">
    <name type="scientific">Pelagihabitans pacificus</name>
    <dbReference type="NCBI Taxonomy" id="2696054"/>
    <lineage>
        <taxon>Bacteria</taxon>
        <taxon>Pseudomonadati</taxon>
        <taxon>Bacteroidota</taxon>
        <taxon>Flavobacteriia</taxon>
        <taxon>Flavobacteriales</taxon>
        <taxon>Flavobacteriaceae</taxon>
        <taxon>Pelagihabitans</taxon>
    </lineage>
</organism>
<dbReference type="SUPFAM" id="SSF54631">
    <property type="entry name" value="CBS-domain pair"/>
    <property type="match status" value="1"/>
</dbReference>
<dbReference type="Pfam" id="PF00571">
    <property type="entry name" value="CBS"/>
    <property type="match status" value="2"/>
</dbReference>
<dbReference type="AlphaFoldDB" id="A0A967AXC7"/>
<evidence type="ECO:0000313" key="5">
    <source>
        <dbReference type="Proteomes" id="UP000707206"/>
    </source>
</evidence>
<dbReference type="Gene3D" id="3.10.580.10">
    <property type="entry name" value="CBS-domain"/>
    <property type="match status" value="1"/>
</dbReference>
<reference evidence="4" key="1">
    <citation type="submission" date="2019-07" db="EMBL/GenBank/DDBJ databases">
        <authorList>
            <person name="De-Chao Zhang Q."/>
        </authorList>
    </citation>
    <scope>NUCLEOTIDE SEQUENCE</scope>
    <source>
        <strain evidence="4">TP-CH-4</strain>
    </source>
</reference>
<keyword evidence="5" id="KW-1185">Reference proteome</keyword>
<dbReference type="SMART" id="SM00116">
    <property type="entry name" value="CBS"/>
    <property type="match status" value="2"/>
</dbReference>
<dbReference type="PANTHER" id="PTHR43080">
    <property type="entry name" value="CBS DOMAIN-CONTAINING PROTEIN CBSX3, MITOCHONDRIAL"/>
    <property type="match status" value="1"/>
</dbReference>
<protein>
    <submittedName>
        <fullName evidence="4">CBS domain-containing protein</fullName>
    </submittedName>
</protein>
<dbReference type="PROSITE" id="PS51371">
    <property type="entry name" value="CBS"/>
    <property type="match status" value="2"/>
</dbReference>
<proteinExistence type="predicted"/>
<dbReference type="Proteomes" id="UP000707206">
    <property type="component" value="Unassembled WGS sequence"/>
</dbReference>
<comment type="caution">
    <text evidence="4">The sequence shown here is derived from an EMBL/GenBank/DDBJ whole genome shotgun (WGS) entry which is preliminary data.</text>
</comment>
<dbReference type="RefSeq" id="WP_152575361.1">
    <property type="nucleotide sequence ID" value="NZ_VIKU02000005.1"/>
</dbReference>
<evidence type="ECO:0000256" key="1">
    <source>
        <dbReference type="ARBA" id="ARBA00023122"/>
    </source>
</evidence>
<gene>
    <name evidence="4" type="ORF">FK220_016040</name>
</gene>
<sequence length="143" mass="16155">MSVRDSIPVSTIMTKNIISLNATDGLEKAEHLFKKHRIRHIPVVKGEKIIGMLSLTDLLRISFADGAYRNEDDDDGDTIVYNMFTIPQLMARSLERVSPHTTIKEVAEILASKEYHALPVVEDEKLVGIVTTTDLIKYLLDQY</sequence>
<feature type="domain" description="CBS" evidence="3">
    <location>
        <begin position="90"/>
        <end position="143"/>
    </location>
</feature>
<reference evidence="4" key="2">
    <citation type="submission" date="2020-03" db="EMBL/GenBank/DDBJ databases">
        <title>Flavobacteriaceae bacterium strain TP-CH-4, a member of the family Flavobacteriaceae isolated from a deep-sea seamount.</title>
        <authorList>
            <person name="Zhang D.-C."/>
        </authorList>
    </citation>
    <scope>NUCLEOTIDE SEQUENCE</scope>
    <source>
        <strain evidence="4">TP-CH-4</strain>
    </source>
</reference>
<keyword evidence="1 2" id="KW-0129">CBS domain</keyword>
<accession>A0A967AXC7</accession>